<dbReference type="EMBL" id="BK015573">
    <property type="protein sequence ID" value="DAE13978.1"/>
    <property type="molecule type" value="Genomic_DNA"/>
</dbReference>
<name>A0A8S5Q4D5_9CAUD</name>
<evidence type="ECO:0000313" key="1">
    <source>
        <dbReference type="EMBL" id="DAE13978.1"/>
    </source>
</evidence>
<accession>A0A8S5Q4D5</accession>
<sequence>MVIIEIGDKLDALLHHCLLTAYLMFGIREFRKKR</sequence>
<proteinExistence type="predicted"/>
<protein>
    <submittedName>
        <fullName evidence="1">Uncharacterized protein</fullName>
    </submittedName>
</protein>
<organism evidence="1">
    <name type="scientific">Siphoviridae sp. ctxrg1</name>
    <dbReference type="NCBI Taxonomy" id="2825741"/>
    <lineage>
        <taxon>Viruses</taxon>
        <taxon>Duplodnaviria</taxon>
        <taxon>Heunggongvirae</taxon>
        <taxon>Uroviricota</taxon>
        <taxon>Caudoviricetes</taxon>
    </lineage>
</organism>
<reference evidence="1" key="1">
    <citation type="journal article" date="2021" name="Proc. Natl. Acad. Sci. U.S.A.">
        <title>A Catalog of Tens of Thousands of Viruses from Human Metagenomes Reveals Hidden Associations with Chronic Diseases.</title>
        <authorList>
            <person name="Tisza M.J."/>
            <person name="Buck C.B."/>
        </authorList>
    </citation>
    <scope>NUCLEOTIDE SEQUENCE</scope>
    <source>
        <strain evidence="1">Ctxrg1</strain>
    </source>
</reference>